<evidence type="ECO:0000259" key="5">
    <source>
        <dbReference type="PROSITE" id="PS50234"/>
    </source>
</evidence>
<keyword evidence="4" id="KW-0812">Transmembrane</keyword>
<feature type="compositionally biased region" description="Basic and acidic residues" evidence="3">
    <location>
        <begin position="462"/>
        <end position="471"/>
    </location>
</feature>
<keyword evidence="4" id="KW-1133">Transmembrane helix</keyword>
<dbReference type="PROSITE" id="PS50005">
    <property type="entry name" value="TPR"/>
    <property type="match status" value="1"/>
</dbReference>
<dbReference type="Gene3D" id="1.25.40.10">
    <property type="entry name" value="Tetratricopeptide repeat domain"/>
    <property type="match status" value="1"/>
</dbReference>
<dbReference type="PANTHER" id="PTHR22550:SF14">
    <property type="entry name" value="VWFA DOMAIN-CONTAINING PROTEIN"/>
    <property type="match status" value="1"/>
</dbReference>
<dbReference type="InterPro" id="IPR019734">
    <property type="entry name" value="TPR_rpt"/>
</dbReference>
<dbReference type="InterPro" id="IPR013105">
    <property type="entry name" value="TPR_2"/>
</dbReference>
<feature type="transmembrane region" description="Helical" evidence="4">
    <location>
        <begin position="61"/>
        <end position="82"/>
    </location>
</feature>
<feature type="transmembrane region" description="Helical" evidence="4">
    <location>
        <begin position="12"/>
        <end position="28"/>
    </location>
</feature>
<feature type="region of interest" description="Disordered" evidence="3">
    <location>
        <begin position="452"/>
        <end position="605"/>
    </location>
</feature>
<dbReference type="InterPro" id="IPR011990">
    <property type="entry name" value="TPR-like_helical_dom_sf"/>
</dbReference>
<dbReference type="InterPro" id="IPR050768">
    <property type="entry name" value="UPF0353/GerABKA_families"/>
</dbReference>
<sequence>MDLTLFHFLRPLWLLAFLPLLVLAFSLWRRRSNGGIWKKIIDPRLLPYVLTEASSSKRHPLAFWLVTLSTALLIIAQAGPVWEKRPQPLFKQQSALVVALDLSRSMDATDLRPSRLARARFKLNDILDQRQEGQTALLVWAATAFTVTPLTDDVKTIRALLPSLSTEMMPEQGSRADRAIEKAISLLKNANQLRGDILLITDGADSHAANAARKAHEQGYRISVLAVGTAEGAPIPLPAGDFLKDRNGAIVIPKLNRPHLQQLAQQGGGRFSSFTTDDRDTSYLLAPINEVQFDQAGKESQLKTDTWYEQGPWLVLLVLPLAALLFRRGEIFLLLLFLLPAIPQPAQAFEWPALWLNQDQQAEKLLQNNQPEAAAKKFNDLQWKAAAEYRAGRYQQTIENLQDIDTADSWYNRGNALAKSGRLQEAQQAYAQALKKDPQHEDAKYNKKLIEDAQKQQQQQDQKSDSKSDQQKKKKQNSQSDSDDSQQSEQQQDSTDSQQNKNAEQTSEKNKDMKEQDNTQQAKQAEEEQSSDKENKAEENQTTTEDAAKKSMKPEQKDEQPLTEEQRATQQWLRRIPDDPGGLLRRKFRYQYQQQDQNSEEQQSW</sequence>
<dbReference type="Gene3D" id="3.40.50.410">
    <property type="entry name" value="von Willebrand factor, type A domain"/>
    <property type="match status" value="1"/>
</dbReference>
<dbReference type="SMART" id="SM00327">
    <property type="entry name" value="VWA"/>
    <property type="match status" value="1"/>
</dbReference>
<feature type="compositionally biased region" description="Low complexity" evidence="3">
    <location>
        <begin position="487"/>
        <end position="502"/>
    </location>
</feature>
<keyword evidence="1" id="KW-0677">Repeat</keyword>
<dbReference type="EMBL" id="UOFY01000012">
    <property type="protein sequence ID" value="VAX07076.1"/>
    <property type="molecule type" value="Genomic_DNA"/>
</dbReference>
<dbReference type="AlphaFoldDB" id="A0A3B1AMB8"/>
<dbReference type="SMART" id="SM00028">
    <property type="entry name" value="TPR"/>
    <property type="match status" value="1"/>
</dbReference>
<evidence type="ECO:0000256" key="2">
    <source>
        <dbReference type="ARBA" id="ARBA00022803"/>
    </source>
</evidence>
<gene>
    <name evidence="6" type="ORF">MNBD_GAMMA25-783</name>
</gene>
<organism evidence="6">
    <name type="scientific">hydrothermal vent metagenome</name>
    <dbReference type="NCBI Taxonomy" id="652676"/>
    <lineage>
        <taxon>unclassified sequences</taxon>
        <taxon>metagenomes</taxon>
        <taxon>ecological metagenomes</taxon>
    </lineage>
</organism>
<proteinExistence type="predicted"/>
<accession>A0A3B1AMB8</accession>
<dbReference type="SUPFAM" id="SSF53300">
    <property type="entry name" value="vWA-like"/>
    <property type="match status" value="1"/>
</dbReference>
<dbReference type="PROSITE" id="PS50293">
    <property type="entry name" value="TPR_REGION"/>
    <property type="match status" value="1"/>
</dbReference>
<name>A0A3B1AMB8_9ZZZZ</name>
<feature type="compositionally biased region" description="Basic and acidic residues" evidence="3">
    <location>
        <begin position="524"/>
        <end position="539"/>
    </location>
</feature>
<evidence type="ECO:0000256" key="3">
    <source>
        <dbReference type="SAM" id="MobiDB-lite"/>
    </source>
</evidence>
<dbReference type="PANTHER" id="PTHR22550">
    <property type="entry name" value="SPORE GERMINATION PROTEIN"/>
    <property type="match status" value="1"/>
</dbReference>
<dbReference type="PROSITE" id="PS50234">
    <property type="entry name" value="VWFA"/>
    <property type="match status" value="1"/>
</dbReference>
<reference evidence="6" key="1">
    <citation type="submission" date="2018-06" db="EMBL/GenBank/DDBJ databases">
        <authorList>
            <person name="Zhirakovskaya E."/>
        </authorList>
    </citation>
    <scope>NUCLEOTIDE SEQUENCE</scope>
</reference>
<keyword evidence="4" id="KW-0472">Membrane</keyword>
<dbReference type="InterPro" id="IPR036465">
    <property type="entry name" value="vWFA_dom_sf"/>
</dbReference>
<feature type="compositionally biased region" description="Low complexity" evidence="3">
    <location>
        <begin position="590"/>
        <end position="605"/>
    </location>
</feature>
<keyword evidence="2" id="KW-0802">TPR repeat</keyword>
<feature type="domain" description="VWFA" evidence="5">
    <location>
        <begin position="95"/>
        <end position="291"/>
    </location>
</feature>
<feature type="compositionally biased region" description="Basic and acidic residues" evidence="3">
    <location>
        <begin position="546"/>
        <end position="567"/>
    </location>
</feature>
<dbReference type="Pfam" id="PF13519">
    <property type="entry name" value="VWA_2"/>
    <property type="match status" value="1"/>
</dbReference>
<dbReference type="SUPFAM" id="SSF48452">
    <property type="entry name" value="TPR-like"/>
    <property type="match status" value="1"/>
</dbReference>
<dbReference type="Pfam" id="PF07719">
    <property type="entry name" value="TPR_2"/>
    <property type="match status" value="1"/>
</dbReference>
<evidence type="ECO:0000256" key="1">
    <source>
        <dbReference type="ARBA" id="ARBA00022737"/>
    </source>
</evidence>
<protein>
    <submittedName>
        <fullName evidence="6">Aerotolerance protein BatB / Aerotolerance protein BatC</fullName>
    </submittedName>
</protein>
<evidence type="ECO:0000256" key="4">
    <source>
        <dbReference type="SAM" id="Phobius"/>
    </source>
</evidence>
<evidence type="ECO:0000313" key="6">
    <source>
        <dbReference type="EMBL" id="VAX07076.1"/>
    </source>
</evidence>
<feature type="compositionally biased region" description="Basic and acidic residues" evidence="3">
    <location>
        <begin position="506"/>
        <end position="517"/>
    </location>
</feature>
<dbReference type="InterPro" id="IPR002035">
    <property type="entry name" value="VWF_A"/>
</dbReference>